<keyword evidence="6 10" id="KW-0560">Oxidoreductase</keyword>
<dbReference type="AlphaFoldDB" id="A0A9D2L423"/>
<dbReference type="Gene3D" id="3.20.20.70">
    <property type="entry name" value="Aldolase class I"/>
    <property type="match status" value="1"/>
</dbReference>
<evidence type="ECO:0000256" key="5">
    <source>
        <dbReference type="ARBA" id="ARBA00022975"/>
    </source>
</evidence>
<dbReference type="InterPro" id="IPR005719">
    <property type="entry name" value="Dihydroorotate_DH_2"/>
</dbReference>
<dbReference type="PANTHER" id="PTHR48109">
    <property type="entry name" value="DIHYDROOROTATE DEHYDROGENASE (QUINONE), MITOCHONDRIAL-RELATED"/>
    <property type="match status" value="1"/>
</dbReference>
<evidence type="ECO:0000256" key="6">
    <source>
        <dbReference type="ARBA" id="ARBA00023002"/>
    </source>
</evidence>
<dbReference type="EC" id="1.3.5.2" evidence="8"/>
<dbReference type="Pfam" id="PF01180">
    <property type="entry name" value="DHO_dh"/>
    <property type="match status" value="1"/>
</dbReference>
<evidence type="ECO:0000256" key="3">
    <source>
        <dbReference type="ARBA" id="ARBA00022630"/>
    </source>
</evidence>
<evidence type="ECO:0000256" key="1">
    <source>
        <dbReference type="ARBA" id="ARBA00001917"/>
    </source>
</evidence>
<comment type="cofactor">
    <cofactor evidence="1">
        <name>FMN</name>
        <dbReference type="ChEBI" id="CHEBI:58210"/>
    </cofactor>
</comment>
<proteinExistence type="predicted"/>
<dbReference type="EMBL" id="DWYR01000012">
    <property type="protein sequence ID" value="HJA98880.1"/>
    <property type="molecule type" value="Genomic_DNA"/>
</dbReference>
<reference evidence="10" key="2">
    <citation type="submission" date="2021-04" db="EMBL/GenBank/DDBJ databases">
        <authorList>
            <person name="Gilroy R."/>
        </authorList>
    </citation>
    <scope>NUCLEOTIDE SEQUENCE</scope>
    <source>
        <strain evidence="10">CHK169-11906</strain>
    </source>
</reference>
<keyword evidence="4" id="KW-0288">FMN</keyword>
<evidence type="ECO:0000256" key="2">
    <source>
        <dbReference type="ARBA" id="ARBA00004725"/>
    </source>
</evidence>
<keyword evidence="5" id="KW-0665">Pyrimidine biosynthesis</keyword>
<dbReference type="GO" id="GO:0005886">
    <property type="term" value="C:plasma membrane"/>
    <property type="evidence" value="ECO:0007669"/>
    <property type="project" value="TreeGrafter"/>
</dbReference>
<dbReference type="GO" id="GO:0106430">
    <property type="term" value="F:dihydroorotate dehydrogenase (quinone) activity"/>
    <property type="evidence" value="ECO:0007669"/>
    <property type="project" value="UniProtKB-EC"/>
</dbReference>
<dbReference type="InterPro" id="IPR050074">
    <property type="entry name" value="DHO_dehydrogenase"/>
</dbReference>
<dbReference type="SUPFAM" id="SSF51395">
    <property type="entry name" value="FMN-linked oxidoreductases"/>
    <property type="match status" value="1"/>
</dbReference>
<evidence type="ECO:0000313" key="11">
    <source>
        <dbReference type="Proteomes" id="UP000824259"/>
    </source>
</evidence>
<reference evidence="10" key="1">
    <citation type="journal article" date="2021" name="PeerJ">
        <title>Extensive microbial diversity within the chicken gut microbiome revealed by metagenomics and culture.</title>
        <authorList>
            <person name="Gilroy R."/>
            <person name="Ravi A."/>
            <person name="Getino M."/>
            <person name="Pursley I."/>
            <person name="Horton D.L."/>
            <person name="Alikhan N.F."/>
            <person name="Baker D."/>
            <person name="Gharbi K."/>
            <person name="Hall N."/>
            <person name="Watson M."/>
            <person name="Adriaenssens E.M."/>
            <person name="Foster-Nyarko E."/>
            <person name="Jarju S."/>
            <person name="Secka A."/>
            <person name="Antonio M."/>
            <person name="Oren A."/>
            <person name="Chaudhuri R.R."/>
            <person name="La Ragione R."/>
            <person name="Hildebrand F."/>
            <person name="Pallen M.J."/>
        </authorList>
    </citation>
    <scope>NUCLEOTIDE SEQUENCE</scope>
    <source>
        <strain evidence="10">CHK169-11906</strain>
    </source>
</reference>
<evidence type="ECO:0000256" key="4">
    <source>
        <dbReference type="ARBA" id="ARBA00022643"/>
    </source>
</evidence>
<accession>A0A9D2L423</accession>
<dbReference type="CDD" id="cd04738">
    <property type="entry name" value="DHOD_2_like"/>
    <property type="match status" value="1"/>
</dbReference>
<evidence type="ECO:0000256" key="8">
    <source>
        <dbReference type="NCBIfam" id="TIGR01036"/>
    </source>
</evidence>
<dbReference type="NCBIfam" id="TIGR01036">
    <property type="entry name" value="pyrD_sub2"/>
    <property type="match status" value="1"/>
</dbReference>
<feature type="domain" description="Dihydroorotate dehydrogenase catalytic" evidence="9">
    <location>
        <begin position="50"/>
        <end position="342"/>
    </location>
</feature>
<dbReference type="GO" id="GO:0006207">
    <property type="term" value="P:'de novo' pyrimidine nucleobase biosynthetic process"/>
    <property type="evidence" value="ECO:0007669"/>
    <property type="project" value="UniProtKB-UniRule"/>
</dbReference>
<keyword evidence="7" id="KW-0472">Membrane</keyword>
<protein>
    <recommendedName>
        <fullName evidence="8">Dihydroorotate dehydrogenase (quinone)</fullName>
        <ecNumber evidence="8">1.3.5.2</ecNumber>
    </recommendedName>
</protein>
<keyword evidence="3" id="KW-0285">Flavoprotein</keyword>
<evidence type="ECO:0000313" key="10">
    <source>
        <dbReference type="EMBL" id="HJA98880.1"/>
    </source>
</evidence>
<dbReference type="PANTHER" id="PTHR48109:SF4">
    <property type="entry name" value="DIHYDROOROTATE DEHYDROGENASE (QUINONE), MITOCHONDRIAL"/>
    <property type="match status" value="1"/>
</dbReference>
<dbReference type="InterPro" id="IPR005720">
    <property type="entry name" value="Dihydroorotate_DH_cat"/>
</dbReference>
<dbReference type="GO" id="GO:0005737">
    <property type="term" value="C:cytoplasm"/>
    <property type="evidence" value="ECO:0007669"/>
    <property type="project" value="InterPro"/>
</dbReference>
<dbReference type="Proteomes" id="UP000824259">
    <property type="component" value="Unassembled WGS sequence"/>
</dbReference>
<gene>
    <name evidence="10" type="ORF">H9779_04700</name>
</gene>
<dbReference type="InterPro" id="IPR013785">
    <property type="entry name" value="Aldolase_TIM"/>
</dbReference>
<organism evidence="10 11">
    <name type="scientific">Candidatus Alistipes avicola</name>
    <dbReference type="NCBI Taxonomy" id="2838432"/>
    <lineage>
        <taxon>Bacteria</taxon>
        <taxon>Pseudomonadati</taxon>
        <taxon>Bacteroidota</taxon>
        <taxon>Bacteroidia</taxon>
        <taxon>Bacteroidales</taxon>
        <taxon>Rikenellaceae</taxon>
        <taxon>Alistipes</taxon>
    </lineage>
</organism>
<dbReference type="GO" id="GO:0009220">
    <property type="term" value="P:pyrimidine ribonucleotide biosynthetic process"/>
    <property type="evidence" value="ECO:0007669"/>
    <property type="project" value="UniProtKB-UniRule"/>
</dbReference>
<evidence type="ECO:0000259" key="9">
    <source>
        <dbReference type="Pfam" id="PF01180"/>
    </source>
</evidence>
<evidence type="ECO:0000256" key="7">
    <source>
        <dbReference type="ARBA" id="ARBA00023136"/>
    </source>
</evidence>
<sequence length="358" mass="40306">MYRRLIKPILFAMNIERAHSVVLWLLRVIGKIPGGRWLLRRNYCIEHPSLEREVFGLKFRNPIGIAAGFDRNAEVFREMCDLGFGFVEVGTITPLPQPGLPRPRIFRLPKDHAIINRTGLSNKGLNRVVAQLRHRHDRLIIGANIGKNALTHPGQVPADYLRLFRSLYQYVDYFTINVCCDNCMEVDVSQDTSHLMKILTPLFDFRRGQNQYRPILIKISPDLSDERIDEITDLMQATPLDGIVAVNGTFTHTGLKTSEEALEEIGNGRLSGAPLTRRAIEVVKRIHDRSQGNYPIIGVGGLMTPDDVKNMLAAGASLVQLYTGYIYEGPGLVKRVCESLIEEEKHTPSTRHTSGVSE</sequence>
<dbReference type="NCBIfam" id="NF003652">
    <property type="entry name" value="PRK05286.2-5"/>
    <property type="match status" value="1"/>
</dbReference>
<name>A0A9D2L423_9BACT</name>
<comment type="pathway">
    <text evidence="2">Pyrimidine metabolism; UMP biosynthesis via de novo pathway.</text>
</comment>
<comment type="caution">
    <text evidence="10">The sequence shown here is derived from an EMBL/GenBank/DDBJ whole genome shotgun (WGS) entry which is preliminary data.</text>
</comment>